<keyword evidence="2" id="KW-1185">Reference proteome</keyword>
<protein>
    <submittedName>
        <fullName evidence="1">Uncharacterized protein</fullName>
    </submittedName>
</protein>
<name>A0A7H0VDQ7_9FLAO</name>
<dbReference type="EMBL" id="CP060139">
    <property type="protein sequence ID" value="QNR23855.1"/>
    <property type="molecule type" value="Genomic_DNA"/>
</dbReference>
<reference evidence="1 2" key="1">
    <citation type="submission" date="2020-08" db="EMBL/GenBank/DDBJ databases">
        <title>Croceimicrobium hydrocarbonivorans gen. nov., sp. nov., a novel marine bacterium isolated from a bacterial consortium that degrades polyethylene terephthalate.</title>
        <authorList>
            <person name="Liu R."/>
        </authorList>
    </citation>
    <scope>NUCLEOTIDE SEQUENCE [LARGE SCALE GENOMIC DNA]</scope>
    <source>
        <strain evidence="1 2">A20-9</strain>
    </source>
</reference>
<dbReference type="AlphaFoldDB" id="A0A7H0VDQ7"/>
<dbReference type="KEGG" id="chyd:H4K34_15985"/>
<proteinExistence type="predicted"/>
<evidence type="ECO:0000313" key="1">
    <source>
        <dbReference type="EMBL" id="QNR23855.1"/>
    </source>
</evidence>
<dbReference type="Proteomes" id="UP000516305">
    <property type="component" value="Chromosome"/>
</dbReference>
<dbReference type="RefSeq" id="WP_210758391.1">
    <property type="nucleotide sequence ID" value="NZ_CP060139.1"/>
</dbReference>
<sequence>MKIKDYTELDPKNPLRIQFECLVITLIAMTYEPHEQIQFYGEGTIPGDEMLLDFDDYYSAIKERMLEEELISEKSRNILDEIGALSVKWSSEKDPEFWKDLEKYREDWNPLRKLALSALKAMKMEGFMVKTHFSKGRNFKTYSLHKN</sequence>
<accession>A0A7H0VDQ7</accession>
<gene>
    <name evidence="1" type="ORF">H4K34_15985</name>
</gene>
<evidence type="ECO:0000313" key="2">
    <source>
        <dbReference type="Proteomes" id="UP000516305"/>
    </source>
</evidence>
<organism evidence="1 2">
    <name type="scientific">Croceimicrobium hydrocarbonivorans</name>
    <dbReference type="NCBI Taxonomy" id="2761580"/>
    <lineage>
        <taxon>Bacteria</taxon>
        <taxon>Pseudomonadati</taxon>
        <taxon>Bacteroidota</taxon>
        <taxon>Flavobacteriia</taxon>
        <taxon>Flavobacteriales</taxon>
        <taxon>Owenweeksiaceae</taxon>
        <taxon>Croceimicrobium</taxon>
    </lineage>
</organism>